<gene>
    <name evidence="1" type="ORF">KK083_10025</name>
</gene>
<keyword evidence="2" id="KW-1185">Reference proteome</keyword>
<dbReference type="InterPro" id="IPR014985">
    <property type="entry name" value="WbqC"/>
</dbReference>
<dbReference type="Pfam" id="PF08889">
    <property type="entry name" value="WbqC"/>
    <property type="match status" value="1"/>
</dbReference>
<comment type="caution">
    <text evidence="1">The sequence shown here is derived from an EMBL/GenBank/DDBJ whole genome shotgun (WGS) entry which is preliminary data.</text>
</comment>
<evidence type="ECO:0000313" key="1">
    <source>
        <dbReference type="EMBL" id="MBT1697213.1"/>
    </source>
</evidence>
<name>A0AAP2DKY2_9BACT</name>
<organism evidence="1 2">
    <name type="scientific">Chryseosolibacter histidini</name>
    <dbReference type="NCBI Taxonomy" id="2782349"/>
    <lineage>
        <taxon>Bacteria</taxon>
        <taxon>Pseudomonadati</taxon>
        <taxon>Bacteroidota</taxon>
        <taxon>Cytophagia</taxon>
        <taxon>Cytophagales</taxon>
        <taxon>Chryseotaleaceae</taxon>
        <taxon>Chryseosolibacter</taxon>
    </lineage>
</organism>
<protein>
    <submittedName>
        <fullName evidence="1">WbqC family protein</fullName>
    </submittedName>
</protein>
<dbReference type="Proteomes" id="UP001319200">
    <property type="component" value="Unassembled WGS sequence"/>
</dbReference>
<accession>A0AAP2DKY2</accession>
<proteinExistence type="predicted"/>
<sequence length="209" mass="24025">MAHTALIETQYLPPIAYFSALLNCSEVIVEKYEHYEKQTFRNRCYIKTAQGTEMLIVPLTSKHGKTVISEVKIDYGQKWLNNHWRTMRSAYGKAPFFEHYADELHDILFQRSEFLYDLNLALLTMCLKWLRWSLPIRESLAYEVVPADDVTDLRSAINPKKTGNLAGFYKPAVYSQVFGNKFDENLSLIDLIFCEGPGAMGIVRASTPK</sequence>
<evidence type="ECO:0000313" key="2">
    <source>
        <dbReference type="Proteomes" id="UP001319200"/>
    </source>
</evidence>
<dbReference type="RefSeq" id="WP_254163037.1">
    <property type="nucleotide sequence ID" value="NZ_JAHESF010000008.1"/>
</dbReference>
<dbReference type="AlphaFoldDB" id="A0AAP2DKY2"/>
<dbReference type="EMBL" id="JAHESF010000008">
    <property type="protein sequence ID" value="MBT1697213.1"/>
    <property type="molecule type" value="Genomic_DNA"/>
</dbReference>
<reference evidence="1 2" key="1">
    <citation type="submission" date="2021-05" db="EMBL/GenBank/DDBJ databases">
        <title>A Polyphasic approach of four new species of the genus Ohtaekwangia: Ohtaekwangia histidinii sp. nov., Ohtaekwangia cretensis sp. nov., Ohtaekwangia indiensis sp. nov., Ohtaekwangia reichenbachii sp. nov. from diverse environment.</title>
        <authorList>
            <person name="Octaviana S."/>
        </authorList>
    </citation>
    <scope>NUCLEOTIDE SEQUENCE [LARGE SCALE GENOMIC DNA]</scope>
    <source>
        <strain evidence="1 2">PWU4</strain>
    </source>
</reference>